<evidence type="ECO:0000313" key="2">
    <source>
        <dbReference type="Proteomes" id="UP000255303"/>
    </source>
</evidence>
<dbReference type="AlphaFoldDB" id="A0A379PJ35"/>
<dbReference type="RefSeq" id="WP_074860731.1">
    <property type="nucleotide sequence ID" value="NZ_FNZC01000070.1"/>
</dbReference>
<accession>A0A379PJ35</accession>
<gene>
    <name evidence="1" type="ORF">NCTC10692_04803</name>
</gene>
<organism evidence="1 2">
    <name type="scientific">Ectopseudomonas oleovorans</name>
    <name type="common">Pseudomonas oleovorans</name>
    <dbReference type="NCBI Taxonomy" id="301"/>
    <lineage>
        <taxon>Bacteria</taxon>
        <taxon>Pseudomonadati</taxon>
        <taxon>Pseudomonadota</taxon>
        <taxon>Gammaproteobacteria</taxon>
        <taxon>Pseudomonadales</taxon>
        <taxon>Pseudomonadaceae</taxon>
        <taxon>Ectopseudomonas</taxon>
    </lineage>
</organism>
<reference evidence="1 2" key="1">
    <citation type="submission" date="2018-06" db="EMBL/GenBank/DDBJ databases">
        <authorList>
            <consortium name="Pathogen Informatics"/>
            <person name="Doyle S."/>
        </authorList>
    </citation>
    <scope>NUCLEOTIDE SEQUENCE [LARGE SCALE GENOMIC DNA]</scope>
    <source>
        <strain evidence="1 2">NCTC10692</strain>
    </source>
</reference>
<sequence>MLPSHLLRMVNLCVSGDYADAGVRDRIKNQCIPHLRQHRRDVLAGSFNGRHSRPVGFISKMIEDSKLIRRTLTHTHRQLVAVEPRDNVVSFEAAARRRAQALDQSRQGEQGMNAGF</sequence>
<name>A0A379PJ35_ECTOL</name>
<evidence type="ECO:0000313" key="1">
    <source>
        <dbReference type="EMBL" id="SUE72647.1"/>
    </source>
</evidence>
<proteinExistence type="predicted"/>
<protein>
    <submittedName>
        <fullName evidence="1">Uncharacterized protein</fullName>
    </submittedName>
</protein>
<dbReference type="Proteomes" id="UP000255303">
    <property type="component" value="Unassembled WGS sequence"/>
</dbReference>
<dbReference type="EMBL" id="UGUV01000003">
    <property type="protein sequence ID" value="SUE72647.1"/>
    <property type="molecule type" value="Genomic_DNA"/>
</dbReference>